<evidence type="ECO:0000313" key="2">
    <source>
        <dbReference type="EMBL" id="MCY0964940.1"/>
    </source>
</evidence>
<dbReference type="EMBL" id="JAPNOA010000020">
    <property type="protein sequence ID" value="MCY0964940.1"/>
    <property type="molecule type" value="Genomic_DNA"/>
</dbReference>
<comment type="caution">
    <text evidence="2">The sequence shown here is derived from an EMBL/GenBank/DDBJ whole genome shotgun (WGS) entry which is preliminary data.</text>
</comment>
<evidence type="ECO:0000256" key="1">
    <source>
        <dbReference type="SAM" id="Phobius"/>
    </source>
</evidence>
<keyword evidence="1" id="KW-0812">Transmembrane</keyword>
<protein>
    <submittedName>
        <fullName evidence="2">Uncharacterized protein</fullName>
    </submittedName>
</protein>
<organism evidence="2 3">
    <name type="scientific">Parathalassolituus penaei</name>
    <dbReference type="NCBI Taxonomy" id="2997323"/>
    <lineage>
        <taxon>Bacteria</taxon>
        <taxon>Pseudomonadati</taxon>
        <taxon>Pseudomonadota</taxon>
        <taxon>Gammaproteobacteria</taxon>
        <taxon>Oceanospirillales</taxon>
        <taxon>Oceanospirillaceae</taxon>
        <taxon>Parathalassolituus</taxon>
    </lineage>
</organism>
<dbReference type="AlphaFoldDB" id="A0A9X3IS60"/>
<proteinExistence type="predicted"/>
<evidence type="ECO:0000313" key="3">
    <source>
        <dbReference type="Proteomes" id="UP001150830"/>
    </source>
</evidence>
<feature type="transmembrane region" description="Helical" evidence="1">
    <location>
        <begin position="125"/>
        <end position="147"/>
    </location>
</feature>
<dbReference type="Proteomes" id="UP001150830">
    <property type="component" value="Unassembled WGS sequence"/>
</dbReference>
<dbReference type="RefSeq" id="WP_283173159.1">
    <property type="nucleotide sequence ID" value="NZ_JAPNOA010000020.1"/>
</dbReference>
<feature type="transmembrane region" description="Helical" evidence="1">
    <location>
        <begin position="66"/>
        <end position="84"/>
    </location>
</feature>
<sequence>MHKPLSPNWLLPILGSAALFVELLHHQPTWLPDAVMAYRVFLPGFLPSLLLTLLLLTLWRALALPALWFPTLFLVVGECVQASGWLPGMVFDPQDVVAILASAALIRLVPIQSWGSRCTYRQAGFILPVLLLSQVACVPLGGISIGWEYSIPIYLTPDDIRKDLVPEYGNTAVLRRPGKLYQQDHRLFVVDNWTGVHIFDVTDNQNPVRIVFLPIPGVTDIEVKNNYLYANSFVDLLSISLADLDAGTFSSSSVSRIEGILTWDEPGSFAANAFYYPRHIGSQTQFLIGYIDPEGNTWLYGDWLKAERSEGWIGK</sequence>
<name>A0A9X3IS60_9GAMM</name>
<reference evidence="2" key="1">
    <citation type="submission" date="2022-11" db="EMBL/GenBank/DDBJ databases">
        <title>Parathalassolutuus dongxingensis gen. nov., sp. nov., a novel member of family Oceanospirillaceae isolated from a coastal shrimp pond in Guangxi, China.</title>
        <authorList>
            <person name="Chen H."/>
        </authorList>
    </citation>
    <scope>NUCLEOTIDE SEQUENCE</scope>
    <source>
        <strain evidence="2">G-43</strain>
    </source>
</reference>
<keyword evidence="1" id="KW-0472">Membrane</keyword>
<feature type="transmembrane region" description="Helical" evidence="1">
    <location>
        <begin position="40"/>
        <end position="59"/>
    </location>
</feature>
<gene>
    <name evidence="2" type="ORF">OUO13_07055</name>
</gene>
<keyword evidence="3" id="KW-1185">Reference proteome</keyword>
<feature type="transmembrane region" description="Helical" evidence="1">
    <location>
        <begin position="96"/>
        <end position="113"/>
    </location>
</feature>
<keyword evidence="1" id="KW-1133">Transmembrane helix</keyword>
<accession>A0A9X3IS60</accession>